<dbReference type="RefSeq" id="WP_170266299.1">
    <property type="nucleotide sequence ID" value="NZ_WBVO01000001.1"/>
</dbReference>
<keyword evidence="2" id="KW-1185">Reference proteome</keyword>
<dbReference type="Proteomes" id="UP000468650">
    <property type="component" value="Unassembled WGS sequence"/>
</dbReference>
<gene>
    <name evidence="1" type="ORF">F8C67_00310</name>
</gene>
<proteinExistence type="predicted"/>
<sequence>MNMNEGKLLKGVLAFVLILLAISFMFPHQPKLKSLEEFSFETTSDSRLHFNNIRSFWYYRTEEPEQGIVRYDYKKWDVDIASGLRPEIITLWKRDEAILMLRPMGTDTTTTRYLVLGADTLKIDKGSMDRDAYIETAMRWYQHLDTTASYSILNESREMLEVSEDEVKAVKAVLTDYFTLVRFLD</sequence>
<name>A0A6N6RK12_9FLAO</name>
<dbReference type="EMBL" id="WBVO01000001">
    <property type="protein sequence ID" value="KAB2814205.1"/>
    <property type="molecule type" value="Genomic_DNA"/>
</dbReference>
<protein>
    <submittedName>
        <fullName evidence="1">Uncharacterized protein</fullName>
    </submittedName>
</protein>
<comment type="caution">
    <text evidence="1">The sequence shown here is derived from an EMBL/GenBank/DDBJ whole genome shotgun (WGS) entry which is preliminary data.</text>
</comment>
<evidence type="ECO:0000313" key="2">
    <source>
        <dbReference type="Proteomes" id="UP000468650"/>
    </source>
</evidence>
<evidence type="ECO:0000313" key="1">
    <source>
        <dbReference type="EMBL" id="KAB2814205.1"/>
    </source>
</evidence>
<dbReference type="AlphaFoldDB" id="A0A6N6RK12"/>
<accession>A0A6N6RK12</accession>
<organism evidence="1 2">
    <name type="scientific">Phaeocystidibacter luteus</name>
    <dbReference type="NCBI Taxonomy" id="911197"/>
    <lineage>
        <taxon>Bacteria</taxon>
        <taxon>Pseudomonadati</taxon>
        <taxon>Bacteroidota</taxon>
        <taxon>Flavobacteriia</taxon>
        <taxon>Flavobacteriales</taxon>
        <taxon>Phaeocystidibacteraceae</taxon>
        <taxon>Phaeocystidibacter</taxon>
    </lineage>
</organism>
<reference evidence="1 2" key="1">
    <citation type="submission" date="2019-09" db="EMBL/GenBank/DDBJ databases">
        <title>Genomes of family Cryomorphaceae.</title>
        <authorList>
            <person name="Bowman J.P."/>
        </authorList>
    </citation>
    <scope>NUCLEOTIDE SEQUENCE [LARGE SCALE GENOMIC DNA]</scope>
    <source>
        <strain evidence="1 2">LMG 25704</strain>
    </source>
</reference>